<sequence length="127" mass="13493">MDALNVWLTGAKIDSGSISRAIDRWGDVSRRALDPKAVNDIVKQRVAAAGLEVSEFSANGVAVGISDGSGKPWRPALRGNGAISASISAAGVKLLQQRYPTAWARRAIVLVIFCFLNIAIRGAFEVE</sequence>
<dbReference type="EMBL" id="JACHXH010000002">
    <property type="protein sequence ID" value="MBB3132824.1"/>
    <property type="molecule type" value="Genomic_DNA"/>
</dbReference>
<dbReference type="Proteomes" id="UP000518315">
    <property type="component" value="Unassembled WGS sequence"/>
</dbReference>
<evidence type="ECO:0000313" key="2">
    <source>
        <dbReference type="EMBL" id="MBB3132824.1"/>
    </source>
</evidence>
<dbReference type="AlphaFoldDB" id="A0A7W5BH58"/>
<evidence type="ECO:0000313" key="3">
    <source>
        <dbReference type="Proteomes" id="UP000518315"/>
    </source>
</evidence>
<name>A0A7W5BH58_9HYPH</name>
<protein>
    <submittedName>
        <fullName evidence="2">Uncharacterized protein</fullName>
    </submittedName>
</protein>
<keyword evidence="1" id="KW-0472">Membrane</keyword>
<keyword evidence="1" id="KW-0812">Transmembrane</keyword>
<comment type="caution">
    <text evidence="2">The sequence shown here is derived from an EMBL/GenBank/DDBJ whole genome shotgun (WGS) entry which is preliminary data.</text>
</comment>
<proteinExistence type="predicted"/>
<organism evidence="2 3">
    <name type="scientific">Rhizobium pisi</name>
    <dbReference type="NCBI Taxonomy" id="574561"/>
    <lineage>
        <taxon>Bacteria</taxon>
        <taxon>Pseudomonadati</taxon>
        <taxon>Pseudomonadota</taxon>
        <taxon>Alphaproteobacteria</taxon>
        <taxon>Hyphomicrobiales</taxon>
        <taxon>Rhizobiaceae</taxon>
        <taxon>Rhizobium/Agrobacterium group</taxon>
        <taxon>Rhizobium</taxon>
    </lineage>
</organism>
<gene>
    <name evidence="2" type="ORF">FHS26_000527</name>
</gene>
<keyword evidence="3" id="KW-1185">Reference proteome</keyword>
<accession>A0A7W5BH58</accession>
<keyword evidence="1" id="KW-1133">Transmembrane helix</keyword>
<evidence type="ECO:0000256" key="1">
    <source>
        <dbReference type="SAM" id="Phobius"/>
    </source>
</evidence>
<reference evidence="2 3" key="1">
    <citation type="submission" date="2020-08" db="EMBL/GenBank/DDBJ databases">
        <title>Genomic Encyclopedia of Type Strains, Phase III (KMG-III): the genomes of soil and plant-associated and newly described type strains.</title>
        <authorList>
            <person name="Whitman W."/>
        </authorList>
    </citation>
    <scope>NUCLEOTIDE SEQUENCE [LARGE SCALE GENOMIC DNA]</scope>
    <source>
        <strain evidence="2 3">CECT 4113</strain>
    </source>
</reference>
<feature type="transmembrane region" description="Helical" evidence="1">
    <location>
        <begin position="103"/>
        <end position="124"/>
    </location>
</feature>